<dbReference type="Proteomes" id="UP000022910">
    <property type="component" value="Unassembled WGS sequence"/>
</dbReference>
<proteinExistence type="predicted"/>
<dbReference type="AlphaFoldDB" id="A0A015J2V3"/>
<gene>
    <name evidence="1" type="ORF">RirG_148660</name>
</gene>
<dbReference type="OrthoDB" id="9995831at2759"/>
<keyword evidence="2" id="KW-1185">Reference proteome</keyword>
<organism evidence="1 2">
    <name type="scientific">Rhizophagus irregularis (strain DAOM 197198w)</name>
    <name type="common">Glomus intraradices</name>
    <dbReference type="NCBI Taxonomy" id="1432141"/>
    <lineage>
        <taxon>Eukaryota</taxon>
        <taxon>Fungi</taxon>
        <taxon>Fungi incertae sedis</taxon>
        <taxon>Mucoromycota</taxon>
        <taxon>Glomeromycotina</taxon>
        <taxon>Glomeromycetes</taxon>
        <taxon>Glomerales</taxon>
        <taxon>Glomeraceae</taxon>
        <taxon>Rhizophagus</taxon>
    </lineage>
</organism>
<name>A0A015J2V3_RHIIW</name>
<sequence>MMSDSQIPLSMSIPSQPPSSMPILTSLPIPPLISMPTPSIPNTDVKDIARFIYLNLYSNKKENQKKAIKTFYDVNAVFEDPILIVESHDKIINQFLLLSSLLSIIPDIQSITDSEIAGNHHLVCIDSIIKFQSPLLFPCLRLPCLRLIFGKNNKFSEITMRILTRLEFNEQQKIVRHEDIWSLKDLVESLPIVGFLYADVARKFNAMVTGCAVIAAKEVAHALEEWNI</sequence>
<dbReference type="EMBL" id="JEMT01023759">
    <property type="protein sequence ID" value="EXX63827.1"/>
    <property type="molecule type" value="Genomic_DNA"/>
</dbReference>
<evidence type="ECO:0000313" key="1">
    <source>
        <dbReference type="EMBL" id="EXX63827.1"/>
    </source>
</evidence>
<evidence type="ECO:0000313" key="2">
    <source>
        <dbReference type="Proteomes" id="UP000022910"/>
    </source>
</evidence>
<accession>A0A015J2V3</accession>
<dbReference type="HOGENOM" id="CLU_105969_0_0_1"/>
<dbReference type="OMA" id="LMPKHAV"/>
<protein>
    <submittedName>
        <fullName evidence="1">Uncharacterized protein</fullName>
    </submittedName>
</protein>
<reference evidence="1 2" key="1">
    <citation type="submission" date="2014-02" db="EMBL/GenBank/DDBJ databases">
        <title>Single nucleus genome sequencing reveals high similarity among nuclei of an endomycorrhizal fungus.</title>
        <authorList>
            <person name="Lin K."/>
            <person name="Geurts R."/>
            <person name="Zhang Z."/>
            <person name="Limpens E."/>
            <person name="Saunders D.G."/>
            <person name="Mu D."/>
            <person name="Pang E."/>
            <person name="Cao H."/>
            <person name="Cha H."/>
            <person name="Lin T."/>
            <person name="Zhou Q."/>
            <person name="Shang Y."/>
            <person name="Li Y."/>
            <person name="Ivanov S."/>
            <person name="Sharma T."/>
            <person name="Velzen R.V."/>
            <person name="Ruijter N.D."/>
            <person name="Aanen D.K."/>
            <person name="Win J."/>
            <person name="Kamoun S."/>
            <person name="Bisseling T."/>
            <person name="Huang S."/>
        </authorList>
    </citation>
    <scope>NUCLEOTIDE SEQUENCE [LARGE SCALE GENOMIC DNA]</scope>
    <source>
        <strain evidence="2">DAOM197198w</strain>
    </source>
</reference>
<comment type="caution">
    <text evidence="1">The sequence shown here is derived from an EMBL/GenBank/DDBJ whole genome shotgun (WGS) entry which is preliminary data.</text>
</comment>